<keyword evidence="3" id="KW-1185">Reference proteome</keyword>
<sequence>MPFAFNGQPPALQQNNNNTSSPFTSFTPTGQSPASSFSATTPQAGFWAACSTQSSVTGPGMRSQQAQGPPLSSPSHEQDLVAEEARVLSTSPSSDALSHGLQRLLTDRPADFSDRERAVDRMLQEYLSELGGLEGKQLIAKGLHEIRMVGDTFAIRHLMSFLTEEVLRLQGPIKPRIPPPRSMHGEHHVQQSSMTSSSAQRHRPLQKPLSIEDESEDEYQGSTTSEIESFRFMGLPAELRVRVYRVLLSPIGFVEGRNDNEIYTAIVRTTKQIHHEARAMLYDNTFYVKMNIRLGANSLFERSYVTDVGLGLLEKAIILLDLTHIHSTNNNVFDHVDWRPLQAMARLKEVRLFSIDHKSSASGPERVAAMMERVMERIPKTCVVRYGKASLMDYDAQQDATEIASHNDDRDPIEIDDGLLARCGKDVEGSQGSKSGPTRDYRYPEKQAFALKPLFAEHGCSSMDDSIVLGR</sequence>
<name>A0AAE1C442_9PEZI</name>
<evidence type="ECO:0000256" key="1">
    <source>
        <dbReference type="SAM" id="MobiDB-lite"/>
    </source>
</evidence>
<feature type="region of interest" description="Disordered" evidence="1">
    <location>
        <begin position="175"/>
        <end position="223"/>
    </location>
</feature>
<protein>
    <submittedName>
        <fullName evidence="2">Uncharacterized protein</fullName>
    </submittedName>
</protein>
<feature type="compositionally biased region" description="Polar residues" evidence="1">
    <location>
        <begin position="34"/>
        <end position="43"/>
    </location>
</feature>
<feature type="compositionally biased region" description="Polar residues" evidence="1">
    <location>
        <begin position="50"/>
        <end position="67"/>
    </location>
</feature>
<gene>
    <name evidence="2" type="ORF">LTR78_002900</name>
</gene>
<dbReference type="EMBL" id="JAUTXT010000007">
    <property type="protein sequence ID" value="KAK3677362.1"/>
    <property type="molecule type" value="Genomic_DNA"/>
</dbReference>
<reference evidence="2" key="1">
    <citation type="submission" date="2023-07" db="EMBL/GenBank/DDBJ databases">
        <title>Black Yeasts Isolated from many extreme environments.</title>
        <authorList>
            <person name="Coleine C."/>
            <person name="Stajich J.E."/>
            <person name="Selbmann L."/>
        </authorList>
    </citation>
    <scope>NUCLEOTIDE SEQUENCE</scope>
    <source>
        <strain evidence="2">CCFEE 5485</strain>
    </source>
</reference>
<dbReference type="AlphaFoldDB" id="A0AAE1C442"/>
<evidence type="ECO:0000313" key="2">
    <source>
        <dbReference type="EMBL" id="KAK3677362.1"/>
    </source>
</evidence>
<evidence type="ECO:0000313" key="3">
    <source>
        <dbReference type="Proteomes" id="UP001274830"/>
    </source>
</evidence>
<feature type="compositionally biased region" description="Low complexity" evidence="1">
    <location>
        <begin position="13"/>
        <end position="33"/>
    </location>
</feature>
<feature type="compositionally biased region" description="Polar residues" evidence="1">
    <location>
        <begin position="190"/>
        <end position="199"/>
    </location>
</feature>
<proteinExistence type="predicted"/>
<comment type="caution">
    <text evidence="2">The sequence shown here is derived from an EMBL/GenBank/DDBJ whole genome shotgun (WGS) entry which is preliminary data.</text>
</comment>
<feature type="region of interest" description="Disordered" evidence="1">
    <location>
        <begin position="1"/>
        <end position="79"/>
    </location>
</feature>
<accession>A0AAE1C442</accession>
<dbReference type="Proteomes" id="UP001274830">
    <property type="component" value="Unassembled WGS sequence"/>
</dbReference>
<organism evidence="2 3">
    <name type="scientific">Recurvomyces mirabilis</name>
    <dbReference type="NCBI Taxonomy" id="574656"/>
    <lineage>
        <taxon>Eukaryota</taxon>
        <taxon>Fungi</taxon>
        <taxon>Dikarya</taxon>
        <taxon>Ascomycota</taxon>
        <taxon>Pezizomycotina</taxon>
        <taxon>Dothideomycetes</taxon>
        <taxon>Dothideomycetidae</taxon>
        <taxon>Mycosphaerellales</taxon>
        <taxon>Teratosphaeriaceae</taxon>
        <taxon>Recurvomyces</taxon>
    </lineage>
</organism>